<dbReference type="InterPro" id="IPR006612">
    <property type="entry name" value="THAP_Znf"/>
</dbReference>
<name>A0ABQ9EL67_TEGGR</name>
<keyword evidence="2 5" id="KW-0863">Zinc-finger</keyword>
<sequence length="315" mass="36473">MVKTCCVYKCNNQYNAAAKVKGVSFFRFPKDQRKRRAWIKAINRRDWLPNDHSWICSEHFIDGWHGEEPTDNNYAPTIFAYKSATPSASQIERESRHRCRDISKEQLDKATQDQQREQLNKSFSLFAHSDYCTQEQEWEEAVPTTTSSQCEPDPLLVENIALRREVKQLKEELRKHKWSVEKISDNDSATKFYTGLPTFAVFVWLFQYLEIEDLSFCKCCNDLPKSVFLSSECLGSKSVCGGGALSLQSESLGLYGLRVFNGWGFKELLGTFHWHNIEVQLCCCSFAASDVFAFLKNYIYNWEQASLIVNKFYNS</sequence>
<feature type="domain" description="THAP-type" evidence="7">
    <location>
        <begin position="1"/>
        <end position="79"/>
    </location>
</feature>
<keyword evidence="1" id="KW-0479">Metal-binding</keyword>
<reference evidence="8 9" key="1">
    <citation type="submission" date="2022-12" db="EMBL/GenBank/DDBJ databases">
        <title>Chromosome-level genome of Tegillarca granosa.</title>
        <authorList>
            <person name="Kim J."/>
        </authorList>
    </citation>
    <scope>NUCLEOTIDE SEQUENCE [LARGE SCALE GENOMIC DNA]</scope>
    <source>
        <strain evidence="8">Teg-2019</strain>
        <tissue evidence="8">Adductor muscle</tissue>
    </source>
</reference>
<dbReference type="EMBL" id="JARBDR010000813">
    <property type="protein sequence ID" value="KAJ8305993.1"/>
    <property type="molecule type" value="Genomic_DNA"/>
</dbReference>
<proteinExistence type="predicted"/>
<evidence type="ECO:0000256" key="3">
    <source>
        <dbReference type="ARBA" id="ARBA00022833"/>
    </source>
</evidence>
<gene>
    <name evidence="8" type="ORF">KUTeg_016538</name>
</gene>
<organism evidence="8 9">
    <name type="scientific">Tegillarca granosa</name>
    <name type="common">Malaysian cockle</name>
    <name type="synonym">Anadara granosa</name>
    <dbReference type="NCBI Taxonomy" id="220873"/>
    <lineage>
        <taxon>Eukaryota</taxon>
        <taxon>Metazoa</taxon>
        <taxon>Spiralia</taxon>
        <taxon>Lophotrochozoa</taxon>
        <taxon>Mollusca</taxon>
        <taxon>Bivalvia</taxon>
        <taxon>Autobranchia</taxon>
        <taxon>Pteriomorphia</taxon>
        <taxon>Arcoida</taxon>
        <taxon>Arcoidea</taxon>
        <taxon>Arcidae</taxon>
        <taxon>Tegillarca</taxon>
    </lineage>
</organism>
<evidence type="ECO:0000256" key="2">
    <source>
        <dbReference type="ARBA" id="ARBA00022771"/>
    </source>
</evidence>
<evidence type="ECO:0000259" key="7">
    <source>
        <dbReference type="PROSITE" id="PS50950"/>
    </source>
</evidence>
<dbReference type="Gene3D" id="6.20.210.20">
    <property type="entry name" value="THAP domain"/>
    <property type="match status" value="1"/>
</dbReference>
<evidence type="ECO:0000256" key="5">
    <source>
        <dbReference type="PROSITE-ProRule" id="PRU00309"/>
    </source>
</evidence>
<keyword evidence="4 5" id="KW-0238">DNA-binding</keyword>
<dbReference type="Pfam" id="PF05485">
    <property type="entry name" value="THAP"/>
    <property type="match status" value="1"/>
</dbReference>
<dbReference type="PANTHER" id="PTHR23080">
    <property type="entry name" value="THAP DOMAIN PROTEIN"/>
    <property type="match status" value="1"/>
</dbReference>
<dbReference type="Proteomes" id="UP001217089">
    <property type="component" value="Unassembled WGS sequence"/>
</dbReference>
<evidence type="ECO:0000256" key="1">
    <source>
        <dbReference type="ARBA" id="ARBA00022723"/>
    </source>
</evidence>
<accession>A0ABQ9EL67</accession>
<evidence type="ECO:0000313" key="9">
    <source>
        <dbReference type="Proteomes" id="UP001217089"/>
    </source>
</evidence>
<keyword evidence="3" id="KW-0862">Zinc</keyword>
<evidence type="ECO:0000256" key="4">
    <source>
        <dbReference type="ARBA" id="ARBA00023125"/>
    </source>
</evidence>
<dbReference type="SUPFAM" id="SSF57716">
    <property type="entry name" value="Glucocorticoid receptor-like (DNA-binding domain)"/>
    <property type="match status" value="1"/>
</dbReference>
<dbReference type="SMART" id="SM00980">
    <property type="entry name" value="THAP"/>
    <property type="match status" value="1"/>
</dbReference>
<evidence type="ECO:0000256" key="6">
    <source>
        <dbReference type="SAM" id="Coils"/>
    </source>
</evidence>
<comment type="caution">
    <text evidence="8">The sequence shown here is derived from an EMBL/GenBank/DDBJ whole genome shotgun (WGS) entry which is preliminary data.</text>
</comment>
<dbReference type="InterPro" id="IPR038441">
    <property type="entry name" value="THAP_Znf_sf"/>
</dbReference>
<dbReference type="PANTHER" id="PTHR23080:SF143">
    <property type="entry name" value="SI:DKEY-56D12.4"/>
    <property type="match status" value="1"/>
</dbReference>
<protein>
    <recommendedName>
        <fullName evidence="7">THAP-type domain-containing protein</fullName>
    </recommendedName>
</protein>
<dbReference type="PROSITE" id="PS50950">
    <property type="entry name" value="ZF_THAP"/>
    <property type="match status" value="1"/>
</dbReference>
<feature type="coiled-coil region" evidence="6">
    <location>
        <begin position="159"/>
        <end position="186"/>
    </location>
</feature>
<keyword evidence="6" id="KW-0175">Coiled coil</keyword>
<evidence type="ECO:0000313" key="8">
    <source>
        <dbReference type="EMBL" id="KAJ8305993.1"/>
    </source>
</evidence>
<keyword evidence="9" id="KW-1185">Reference proteome</keyword>